<evidence type="ECO:0000256" key="10">
    <source>
        <dbReference type="SAM" id="Phobius"/>
    </source>
</evidence>
<organism evidence="11">
    <name type="scientific">marine metagenome</name>
    <dbReference type="NCBI Taxonomy" id="408172"/>
    <lineage>
        <taxon>unclassified sequences</taxon>
        <taxon>metagenomes</taxon>
        <taxon>ecological metagenomes</taxon>
    </lineage>
</organism>
<name>A0A381Y2P6_9ZZZZ</name>
<keyword evidence="8 10" id="KW-0472">Membrane</keyword>
<keyword evidence="2" id="KW-0813">Transport</keyword>
<dbReference type="NCBIfam" id="TIGR00964">
    <property type="entry name" value="secE_bact"/>
    <property type="match status" value="1"/>
</dbReference>
<feature type="region of interest" description="Disordered" evidence="9">
    <location>
        <begin position="1"/>
        <end position="28"/>
    </location>
</feature>
<feature type="transmembrane region" description="Helical" evidence="10">
    <location>
        <begin position="34"/>
        <end position="52"/>
    </location>
</feature>
<dbReference type="InterPro" id="IPR005807">
    <property type="entry name" value="SecE_bac"/>
</dbReference>
<dbReference type="Pfam" id="PF00584">
    <property type="entry name" value="SecE"/>
    <property type="match status" value="1"/>
</dbReference>
<protein>
    <recommendedName>
        <fullName evidence="12">Protein translocase subunit SecE</fullName>
    </recommendedName>
</protein>
<dbReference type="GO" id="GO:0008320">
    <property type="term" value="F:protein transmembrane transporter activity"/>
    <property type="evidence" value="ECO:0007669"/>
    <property type="project" value="InterPro"/>
</dbReference>
<evidence type="ECO:0000256" key="2">
    <source>
        <dbReference type="ARBA" id="ARBA00022448"/>
    </source>
</evidence>
<keyword evidence="4 10" id="KW-0812">Transmembrane</keyword>
<feature type="compositionally biased region" description="Polar residues" evidence="9">
    <location>
        <begin position="1"/>
        <end position="22"/>
    </location>
</feature>
<feature type="transmembrane region" description="Helical" evidence="10">
    <location>
        <begin position="88"/>
        <end position="113"/>
    </location>
</feature>
<dbReference type="GO" id="GO:0006886">
    <property type="term" value="P:intracellular protein transport"/>
    <property type="evidence" value="ECO:0007669"/>
    <property type="project" value="InterPro"/>
</dbReference>
<dbReference type="HAMAP" id="MF_00422">
    <property type="entry name" value="SecE"/>
    <property type="match status" value="1"/>
</dbReference>
<evidence type="ECO:0000256" key="7">
    <source>
        <dbReference type="ARBA" id="ARBA00023010"/>
    </source>
</evidence>
<keyword evidence="6 10" id="KW-1133">Transmembrane helix</keyword>
<evidence type="ECO:0000313" key="11">
    <source>
        <dbReference type="EMBL" id="SVA71339.1"/>
    </source>
</evidence>
<dbReference type="PANTHER" id="PTHR33910">
    <property type="entry name" value="PROTEIN TRANSLOCASE SUBUNIT SECE"/>
    <property type="match status" value="1"/>
</dbReference>
<dbReference type="InterPro" id="IPR001901">
    <property type="entry name" value="Translocase_SecE/Sec61-g"/>
</dbReference>
<sequence length="127" mass="13740">MEETNSNSGPVQTTAAVEQSAGQPDAGSTIGSPLPLDWIIGGVVLLVILVIAKKLGWLDRIRVFFLQTREELLKCSWPNREELRGSTWMVLVAVAMLGTFTFLADWLLGGLLIQDFLLKWLGGGGAG</sequence>
<dbReference type="InterPro" id="IPR038379">
    <property type="entry name" value="SecE_sf"/>
</dbReference>
<dbReference type="PROSITE" id="PS01067">
    <property type="entry name" value="SECE_SEC61G"/>
    <property type="match status" value="1"/>
</dbReference>
<evidence type="ECO:0000256" key="9">
    <source>
        <dbReference type="SAM" id="MobiDB-lite"/>
    </source>
</evidence>
<evidence type="ECO:0000256" key="6">
    <source>
        <dbReference type="ARBA" id="ARBA00022989"/>
    </source>
</evidence>
<comment type="subcellular location">
    <subcellularLocation>
        <location evidence="1">Membrane</location>
    </subcellularLocation>
</comment>
<dbReference type="AlphaFoldDB" id="A0A381Y2P6"/>
<evidence type="ECO:0000256" key="8">
    <source>
        <dbReference type="ARBA" id="ARBA00023136"/>
    </source>
</evidence>
<keyword evidence="7" id="KW-0811">Translocation</keyword>
<keyword evidence="5" id="KW-0653">Protein transport</keyword>
<evidence type="ECO:0008006" key="12">
    <source>
        <dbReference type="Google" id="ProtNLM"/>
    </source>
</evidence>
<proteinExistence type="inferred from homology"/>
<dbReference type="GO" id="GO:0006605">
    <property type="term" value="P:protein targeting"/>
    <property type="evidence" value="ECO:0007669"/>
    <property type="project" value="InterPro"/>
</dbReference>
<reference evidence="11" key="1">
    <citation type="submission" date="2018-05" db="EMBL/GenBank/DDBJ databases">
        <authorList>
            <person name="Lanie J.A."/>
            <person name="Ng W.-L."/>
            <person name="Kazmierczak K.M."/>
            <person name="Andrzejewski T.M."/>
            <person name="Davidsen T.M."/>
            <person name="Wayne K.J."/>
            <person name="Tettelin H."/>
            <person name="Glass J.I."/>
            <person name="Rusch D."/>
            <person name="Podicherti R."/>
            <person name="Tsui H.-C.T."/>
            <person name="Winkler M.E."/>
        </authorList>
    </citation>
    <scope>NUCLEOTIDE SEQUENCE</scope>
</reference>
<accession>A0A381Y2P6</accession>
<gene>
    <name evidence="11" type="ORF">METZ01_LOCUS124193</name>
</gene>
<evidence type="ECO:0000256" key="1">
    <source>
        <dbReference type="ARBA" id="ARBA00004370"/>
    </source>
</evidence>
<dbReference type="Gene3D" id="1.20.5.1030">
    <property type="entry name" value="Preprotein translocase secy subunit"/>
    <property type="match status" value="1"/>
</dbReference>
<keyword evidence="3" id="KW-1003">Cell membrane</keyword>
<dbReference type="EMBL" id="UINC01017262">
    <property type="protein sequence ID" value="SVA71339.1"/>
    <property type="molecule type" value="Genomic_DNA"/>
</dbReference>
<evidence type="ECO:0000256" key="5">
    <source>
        <dbReference type="ARBA" id="ARBA00022927"/>
    </source>
</evidence>
<dbReference type="PANTHER" id="PTHR33910:SF1">
    <property type="entry name" value="PROTEIN TRANSLOCASE SUBUNIT SECE"/>
    <property type="match status" value="1"/>
</dbReference>
<evidence type="ECO:0000256" key="4">
    <source>
        <dbReference type="ARBA" id="ARBA00022692"/>
    </source>
</evidence>
<dbReference type="GO" id="GO:0005886">
    <property type="term" value="C:plasma membrane"/>
    <property type="evidence" value="ECO:0007669"/>
    <property type="project" value="TreeGrafter"/>
</dbReference>
<evidence type="ECO:0000256" key="3">
    <source>
        <dbReference type="ARBA" id="ARBA00022475"/>
    </source>
</evidence>
<dbReference type="GO" id="GO:0009306">
    <property type="term" value="P:protein secretion"/>
    <property type="evidence" value="ECO:0007669"/>
    <property type="project" value="InterPro"/>
</dbReference>
<dbReference type="GO" id="GO:0043952">
    <property type="term" value="P:protein transport by the Sec complex"/>
    <property type="evidence" value="ECO:0007669"/>
    <property type="project" value="TreeGrafter"/>
</dbReference>